<sequence>ENLTQHTRIVSPRAYSLSLSPNLTSLKPQLSPHSVLIIGSLSSPSIEQSTFIQMRTVLKVVDNLVVKMMICIQLLKGKKVARLGDTIVVSVKEVIPNAKVKKGKIVKVVGLLLSVLPCIMVVVIELLSNLMTMLQCYGFYLGKRKSSAKTAA</sequence>
<feature type="non-terminal residue" evidence="5">
    <location>
        <position position="1"/>
    </location>
</feature>
<dbReference type="InterPro" id="IPR036853">
    <property type="entry name" value="Ribosomal_uL14_sf"/>
</dbReference>
<dbReference type="SUPFAM" id="SSF50193">
    <property type="entry name" value="Ribosomal protein L14"/>
    <property type="match status" value="1"/>
</dbReference>
<accession>A0A2H5QLG0</accession>
<dbReference type="EMBL" id="BDQV01000480">
    <property type="protein sequence ID" value="GAY65441.1"/>
    <property type="molecule type" value="Genomic_DNA"/>
</dbReference>
<proteinExistence type="inferred from homology"/>
<evidence type="ECO:0000256" key="1">
    <source>
        <dbReference type="ARBA" id="ARBA00010745"/>
    </source>
</evidence>
<dbReference type="Gene3D" id="2.40.150.20">
    <property type="entry name" value="Ribosomal protein L14"/>
    <property type="match status" value="1"/>
</dbReference>
<keyword evidence="3" id="KW-0687">Ribonucleoprotein</keyword>
<evidence type="ECO:0000256" key="3">
    <source>
        <dbReference type="ARBA" id="ARBA00023274"/>
    </source>
</evidence>
<dbReference type="GO" id="GO:0003735">
    <property type="term" value="F:structural constituent of ribosome"/>
    <property type="evidence" value="ECO:0007669"/>
    <property type="project" value="InterPro"/>
</dbReference>
<name>A0A2H5QLG0_CITUN</name>
<dbReference type="AlphaFoldDB" id="A0A2H5QLG0"/>
<reference evidence="5 6" key="1">
    <citation type="journal article" date="2017" name="Front. Genet.">
        <title>Draft sequencing of the heterozygous diploid genome of Satsuma (Citrus unshiu Marc.) using a hybrid assembly approach.</title>
        <authorList>
            <person name="Shimizu T."/>
            <person name="Tanizawa Y."/>
            <person name="Mochizuki T."/>
            <person name="Nagasaki H."/>
            <person name="Yoshioka T."/>
            <person name="Toyoda A."/>
            <person name="Fujiyama A."/>
            <person name="Kaminuma E."/>
            <person name="Nakamura Y."/>
        </authorList>
    </citation>
    <scope>NUCLEOTIDE SEQUENCE [LARGE SCALE GENOMIC DNA]</scope>
    <source>
        <strain evidence="6">cv. Miyagawa wase</strain>
    </source>
</reference>
<evidence type="ECO:0000256" key="4">
    <source>
        <dbReference type="SAM" id="Phobius"/>
    </source>
</evidence>
<evidence type="ECO:0000313" key="6">
    <source>
        <dbReference type="Proteomes" id="UP000236630"/>
    </source>
</evidence>
<gene>
    <name evidence="5" type="ORF">CUMW_241110</name>
</gene>
<evidence type="ECO:0000256" key="2">
    <source>
        <dbReference type="ARBA" id="ARBA00022980"/>
    </source>
</evidence>
<keyword evidence="6" id="KW-1185">Reference proteome</keyword>
<dbReference type="GO" id="GO:0005840">
    <property type="term" value="C:ribosome"/>
    <property type="evidence" value="ECO:0007669"/>
    <property type="project" value="UniProtKB-KW"/>
</dbReference>
<comment type="caution">
    <text evidence="5">The sequence shown here is derived from an EMBL/GenBank/DDBJ whole genome shotgun (WGS) entry which is preliminary data.</text>
</comment>
<dbReference type="Pfam" id="PF00238">
    <property type="entry name" value="Ribosomal_L14"/>
    <property type="match status" value="1"/>
</dbReference>
<dbReference type="STRING" id="55188.A0A2H5QLG0"/>
<comment type="similarity">
    <text evidence="1">Belongs to the universal ribosomal protein uL14 family.</text>
</comment>
<keyword evidence="4" id="KW-1133">Transmembrane helix</keyword>
<keyword evidence="2" id="KW-0689">Ribosomal protein</keyword>
<dbReference type="GO" id="GO:0006412">
    <property type="term" value="P:translation"/>
    <property type="evidence" value="ECO:0007669"/>
    <property type="project" value="InterPro"/>
</dbReference>
<feature type="transmembrane region" description="Helical" evidence="4">
    <location>
        <begin position="105"/>
        <end position="124"/>
    </location>
</feature>
<dbReference type="Proteomes" id="UP000236630">
    <property type="component" value="Unassembled WGS sequence"/>
</dbReference>
<keyword evidence="4" id="KW-0472">Membrane</keyword>
<organism evidence="5 6">
    <name type="scientific">Citrus unshiu</name>
    <name type="common">Satsuma mandarin</name>
    <name type="synonym">Citrus nobilis var. unshiu</name>
    <dbReference type="NCBI Taxonomy" id="55188"/>
    <lineage>
        <taxon>Eukaryota</taxon>
        <taxon>Viridiplantae</taxon>
        <taxon>Streptophyta</taxon>
        <taxon>Embryophyta</taxon>
        <taxon>Tracheophyta</taxon>
        <taxon>Spermatophyta</taxon>
        <taxon>Magnoliopsida</taxon>
        <taxon>eudicotyledons</taxon>
        <taxon>Gunneridae</taxon>
        <taxon>Pentapetalae</taxon>
        <taxon>rosids</taxon>
        <taxon>malvids</taxon>
        <taxon>Sapindales</taxon>
        <taxon>Rutaceae</taxon>
        <taxon>Aurantioideae</taxon>
        <taxon>Citrus</taxon>
    </lineage>
</organism>
<dbReference type="SMART" id="SM01374">
    <property type="entry name" value="Ribosomal_L14"/>
    <property type="match status" value="1"/>
</dbReference>
<dbReference type="GO" id="GO:1990904">
    <property type="term" value="C:ribonucleoprotein complex"/>
    <property type="evidence" value="ECO:0007669"/>
    <property type="project" value="UniProtKB-KW"/>
</dbReference>
<evidence type="ECO:0000313" key="5">
    <source>
        <dbReference type="EMBL" id="GAY65441.1"/>
    </source>
</evidence>
<keyword evidence="4" id="KW-0812">Transmembrane</keyword>
<protein>
    <submittedName>
        <fullName evidence="5">Uncharacterized protein</fullName>
    </submittedName>
</protein>
<dbReference type="InterPro" id="IPR000218">
    <property type="entry name" value="Ribosomal_uL14"/>
</dbReference>